<protein>
    <submittedName>
        <fullName evidence="2">Telomerase Cajal body protein 1</fullName>
    </submittedName>
</protein>
<accession>A0A8N5I588</accession>
<evidence type="ECO:0000313" key="1">
    <source>
        <dbReference type="Proteomes" id="UP000504602"/>
    </source>
</evidence>
<dbReference type="PANTHER" id="PTHR13211">
    <property type="entry name" value="TELOMERASE CAJAL BODY PROTEIN 1"/>
    <property type="match status" value="1"/>
</dbReference>
<evidence type="ECO:0000313" key="2">
    <source>
        <dbReference type="RefSeq" id="XP_030921260.1"/>
    </source>
</evidence>
<dbReference type="AlphaFoldDB" id="A0A8N5I588"/>
<dbReference type="GO" id="GO:0030576">
    <property type="term" value="P:Cajal body organization"/>
    <property type="evidence" value="ECO:0007669"/>
    <property type="project" value="TreeGrafter"/>
</dbReference>
<gene>
    <name evidence="2" type="primary">WRAP53</name>
</gene>
<name>A0A8N5I588_GEOFO</name>
<dbReference type="GeneID" id="115949091"/>
<sequence length="277" mass="29157">GLYWSVLGRVAASSRDSPVHLWDAFDGSLRGSFRAHNHLDEPVAPHSLAFAPDGSRLLGGFDGAVREFPTERPGRGGLHLHPALPLLATASGQRLFPAPWDSDGDSEGTQEGPAPGGDIRLQLWWWGHEDTPRDTPGDTPGDSGIGDCHLSGDTECHIPGDSGIGDCHLHGDTDCHLPGDTDCHLPGDIRTDDCHLPGDTGTGDCHLSEDAWTSHCHLPGDTVTIDCHLPGNSGTGNCHLPGDTNCHSLGDNSCDTLRDTGGHPTSGDADCHQPQGQ</sequence>
<dbReference type="SUPFAM" id="SSF50998">
    <property type="entry name" value="Quinoprotein alcohol dehydrogenase-like"/>
    <property type="match status" value="1"/>
</dbReference>
<dbReference type="Proteomes" id="UP000504602">
    <property type="component" value="Unplaced"/>
</dbReference>
<feature type="non-terminal residue" evidence="2">
    <location>
        <position position="1"/>
    </location>
</feature>
<organism evidence="1 2">
    <name type="scientific">Geospiza fortis</name>
    <name type="common">Medium ground-finch</name>
    <dbReference type="NCBI Taxonomy" id="48883"/>
    <lineage>
        <taxon>Eukaryota</taxon>
        <taxon>Metazoa</taxon>
        <taxon>Chordata</taxon>
        <taxon>Craniata</taxon>
        <taxon>Vertebrata</taxon>
        <taxon>Euteleostomi</taxon>
        <taxon>Archelosauria</taxon>
        <taxon>Archosauria</taxon>
        <taxon>Dinosauria</taxon>
        <taxon>Saurischia</taxon>
        <taxon>Theropoda</taxon>
        <taxon>Coelurosauria</taxon>
        <taxon>Aves</taxon>
        <taxon>Neognathae</taxon>
        <taxon>Neoaves</taxon>
        <taxon>Telluraves</taxon>
        <taxon>Australaves</taxon>
        <taxon>Passeriformes</taxon>
        <taxon>Thraupidae</taxon>
        <taxon>Geospiza</taxon>
    </lineage>
</organism>
<reference evidence="2" key="1">
    <citation type="submission" date="2025-08" db="UniProtKB">
        <authorList>
            <consortium name="RefSeq"/>
        </authorList>
    </citation>
    <scope>IDENTIFICATION</scope>
</reference>
<dbReference type="CTD" id="55135"/>
<dbReference type="InterPro" id="IPR051150">
    <property type="entry name" value="SWT21/TCAB1_mRNA_Telomere"/>
</dbReference>
<proteinExistence type="predicted"/>
<dbReference type="RefSeq" id="XP_030921260.1">
    <property type="nucleotide sequence ID" value="XM_031065400.1"/>
</dbReference>
<dbReference type="PANTHER" id="PTHR13211:SF0">
    <property type="entry name" value="TELOMERASE CAJAL BODY PROTEIN 1"/>
    <property type="match status" value="1"/>
</dbReference>
<dbReference type="GO" id="GO:0003723">
    <property type="term" value="F:RNA binding"/>
    <property type="evidence" value="ECO:0007669"/>
    <property type="project" value="TreeGrafter"/>
</dbReference>
<dbReference type="InterPro" id="IPR015943">
    <property type="entry name" value="WD40/YVTN_repeat-like_dom_sf"/>
</dbReference>
<dbReference type="GO" id="GO:0015030">
    <property type="term" value="C:Cajal body"/>
    <property type="evidence" value="ECO:0007669"/>
    <property type="project" value="TreeGrafter"/>
</dbReference>
<dbReference type="Gene3D" id="2.130.10.10">
    <property type="entry name" value="YVTN repeat-like/Quinoprotein amine dehydrogenase"/>
    <property type="match status" value="1"/>
</dbReference>
<keyword evidence="1" id="KW-1185">Reference proteome</keyword>
<dbReference type="OrthoDB" id="9219328at2759"/>
<dbReference type="InterPro" id="IPR011047">
    <property type="entry name" value="Quinoprotein_ADH-like_sf"/>
</dbReference>